<gene>
    <name evidence="2" type="ORF">WMSIL1_LOCUS7513</name>
</gene>
<sequence>MNNNRLMWNIHMLKLFILSFSTNRLNDPSAFHLETPTSSSPHCNLSLKFPISPPPW</sequence>
<protein>
    <submittedName>
        <fullName evidence="2">Uncharacterized protein</fullName>
    </submittedName>
</protein>
<feature type="non-terminal residue" evidence="2">
    <location>
        <position position="56"/>
    </location>
</feature>
<evidence type="ECO:0000313" key="2">
    <source>
        <dbReference type="EMBL" id="VUZ48090.1"/>
    </source>
</evidence>
<evidence type="ECO:0000313" key="3">
    <source>
        <dbReference type="Proteomes" id="UP000321570"/>
    </source>
</evidence>
<dbReference type="EMBL" id="CABIJS010000277">
    <property type="protein sequence ID" value="VUZ48090.1"/>
    <property type="molecule type" value="Genomic_DNA"/>
</dbReference>
<keyword evidence="1" id="KW-0732">Signal</keyword>
<dbReference type="Proteomes" id="UP000321570">
    <property type="component" value="Unassembled WGS sequence"/>
</dbReference>
<feature type="chain" id="PRO_5021737965" evidence="1">
    <location>
        <begin position="22"/>
        <end position="56"/>
    </location>
</feature>
<dbReference type="AlphaFoldDB" id="A0A564YLP2"/>
<evidence type="ECO:0000256" key="1">
    <source>
        <dbReference type="SAM" id="SignalP"/>
    </source>
</evidence>
<feature type="signal peptide" evidence="1">
    <location>
        <begin position="1"/>
        <end position="21"/>
    </location>
</feature>
<proteinExistence type="predicted"/>
<reference evidence="2 3" key="1">
    <citation type="submission" date="2019-07" db="EMBL/GenBank/DDBJ databases">
        <authorList>
            <person name="Jastrzebski P J."/>
            <person name="Paukszto L."/>
            <person name="Jastrzebski P J."/>
        </authorList>
    </citation>
    <scope>NUCLEOTIDE SEQUENCE [LARGE SCALE GENOMIC DNA]</scope>
    <source>
        <strain evidence="2 3">WMS-il1</strain>
    </source>
</reference>
<name>A0A564YLP2_HYMDI</name>
<keyword evidence="3" id="KW-1185">Reference proteome</keyword>
<organism evidence="2 3">
    <name type="scientific">Hymenolepis diminuta</name>
    <name type="common">Rat tapeworm</name>
    <dbReference type="NCBI Taxonomy" id="6216"/>
    <lineage>
        <taxon>Eukaryota</taxon>
        <taxon>Metazoa</taxon>
        <taxon>Spiralia</taxon>
        <taxon>Lophotrochozoa</taxon>
        <taxon>Platyhelminthes</taxon>
        <taxon>Cestoda</taxon>
        <taxon>Eucestoda</taxon>
        <taxon>Cyclophyllidea</taxon>
        <taxon>Hymenolepididae</taxon>
        <taxon>Hymenolepis</taxon>
    </lineage>
</organism>
<accession>A0A564YLP2</accession>